<feature type="transmembrane region" description="Helical" evidence="2">
    <location>
        <begin position="6"/>
        <end position="26"/>
    </location>
</feature>
<dbReference type="EMBL" id="NWSH01001468">
    <property type="protein sequence ID" value="PCG71151.1"/>
    <property type="molecule type" value="Genomic_DNA"/>
</dbReference>
<keyword evidence="2" id="KW-0812">Transmembrane</keyword>
<proteinExistence type="predicted"/>
<protein>
    <submittedName>
        <fullName evidence="3">Uncharacterized protein</fullName>
    </submittedName>
</protein>
<sequence length="490" mass="57246">MYIAFKWLFGLTVVMWIAMCCIDVIVNSNVHIKREGFNQNQMLNQALASNTTPLVRDVELRRDIYYKKMDKAHGAAYLPCVMFMAGALMVSLYNRKSEIVLYTKRKFIEINANAIMERTHEHINLILLRLHELSLQFSKILWVFVYTEAFRLRQKLRALLVWKEPQKPRINIMLLKKLQEIGEERKNLGQLLISAIHENKNIRMQYELENMAKNKLVKHIENTQKVIKENRSRYVSFQQLYLVTHQENSFLKSRIKKLMKEKEEAEKNLLELMNEVYKSKNNQLKAFCSRFIVRTTDNLLNSDMGVEIQKFLDKSQSPAAATDSNWQLTESLDVKASSTSWPPCANPRFAEIVQDDILVPLVTDAPKLKGLPGEYVWTVKDKDGLIEKLYEYDYESDLDDGDTIRRIRQYSVYYDKDCLLDFKNSRSILNESRPRSQRLKTHFSGVDYPTTAQGFLTGSEAFQKFMQKNRNMLTSTKPRPCLPRPPLLSA</sequence>
<gene>
    <name evidence="3" type="ORF">B5V51_2181</name>
</gene>
<dbReference type="AlphaFoldDB" id="A0A2A4JGP4"/>
<evidence type="ECO:0000256" key="2">
    <source>
        <dbReference type="SAM" id="Phobius"/>
    </source>
</evidence>
<keyword evidence="2" id="KW-0472">Membrane</keyword>
<feature type="transmembrane region" description="Helical" evidence="2">
    <location>
        <begin position="75"/>
        <end position="93"/>
    </location>
</feature>
<keyword evidence="2" id="KW-1133">Transmembrane helix</keyword>
<evidence type="ECO:0000313" key="3">
    <source>
        <dbReference type="EMBL" id="PCG71151.1"/>
    </source>
</evidence>
<name>A0A2A4JGP4_HELVI</name>
<organism evidence="3">
    <name type="scientific">Heliothis virescens</name>
    <name type="common">Tobacco budworm moth</name>
    <dbReference type="NCBI Taxonomy" id="7102"/>
    <lineage>
        <taxon>Eukaryota</taxon>
        <taxon>Metazoa</taxon>
        <taxon>Ecdysozoa</taxon>
        <taxon>Arthropoda</taxon>
        <taxon>Hexapoda</taxon>
        <taxon>Insecta</taxon>
        <taxon>Pterygota</taxon>
        <taxon>Neoptera</taxon>
        <taxon>Endopterygota</taxon>
        <taxon>Lepidoptera</taxon>
        <taxon>Glossata</taxon>
        <taxon>Ditrysia</taxon>
        <taxon>Noctuoidea</taxon>
        <taxon>Noctuidae</taxon>
        <taxon>Heliothinae</taxon>
        <taxon>Heliothis</taxon>
    </lineage>
</organism>
<accession>A0A2A4JGP4</accession>
<reference evidence="3" key="1">
    <citation type="submission" date="2017-09" db="EMBL/GenBank/DDBJ databases">
        <title>Contemporary evolution of a Lepidopteran species, Heliothis virescens, in response to modern agricultural practices.</title>
        <authorList>
            <person name="Fritz M.L."/>
            <person name="Deyonke A.M."/>
            <person name="Papanicolaou A."/>
            <person name="Micinski S."/>
            <person name="Westbrook J."/>
            <person name="Gould F."/>
        </authorList>
    </citation>
    <scope>NUCLEOTIDE SEQUENCE [LARGE SCALE GENOMIC DNA]</scope>
    <source>
        <strain evidence="3">HvINT-</strain>
        <tissue evidence="3">Whole body</tissue>
    </source>
</reference>
<comment type="caution">
    <text evidence="3">The sequence shown here is derived from an EMBL/GenBank/DDBJ whole genome shotgun (WGS) entry which is preliminary data.</text>
</comment>
<evidence type="ECO:0000256" key="1">
    <source>
        <dbReference type="SAM" id="Coils"/>
    </source>
</evidence>
<feature type="coiled-coil region" evidence="1">
    <location>
        <begin position="248"/>
        <end position="282"/>
    </location>
</feature>
<keyword evidence="1" id="KW-0175">Coiled coil</keyword>